<dbReference type="InterPro" id="IPR011993">
    <property type="entry name" value="PH-like_dom_sf"/>
</dbReference>
<dbReference type="AlphaFoldDB" id="A0AAW1UZP7"/>
<dbReference type="SUPFAM" id="SSF50729">
    <property type="entry name" value="PH domain-like"/>
    <property type="match status" value="1"/>
</dbReference>
<evidence type="ECO:0000313" key="3">
    <source>
        <dbReference type="EMBL" id="KAK9887905.1"/>
    </source>
</evidence>
<comment type="caution">
    <text evidence="3">The sequence shown here is derived from an EMBL/GenBank/DDBJ whole genome shotgun (WGS) entry which is preliminary data.</text>
</comment>
<evidence type="ECO:0000259" key="2">
    <source>
        <dbReference type="PROSITE" id="PS50003"/>
    </source>
</evidence>
<evidence type="ECO:0000256" key="1">
    <source>
        <dbReference type="ARBA" id="ARBA00022737"/>
    </source>
</evidence>
<dbReference type="GO" id="GO:0043548">
    <property type="term" value="F:phosphatidylinositol 3-kinase binding"/>
    <property type="evidence" value="ECO:0007669"/>
    <property type="project" value="TreeGrafter"/>
</dbReference>
<dbReference type="InterPro" id="IPR001849">
    <property type="entry name" value="PH_domain"/>
</dbReference>
<keyword evidence="4" id="KW-1185">Reference proteome</keyword>
<accession>A0AAW1UZP7</accession>
<dbReference type="PROSITE" id="PS50003">
    <property type="entry name" value="PH_DOMAIN"/>
    <property type="match status" value="1"/>
</dbReference>
<dbReference type="Pfam" id="PF00169">
    <property type="entry name" value="PH"/>
    <property type="match status" value="1"/>
</dbReference>
<dbReference type="EMBL" id="JARQZJ010000121">
    <property type="protein sequence ID" value="KAK9887905.1"/>
    <property type="molecule type" value="Genomic_DNA"/>
</dbReference>
<organism evidence="3 4">
    <name type="scientific">Henosepilachna vigintioctopunctata</name>
    <dbReference type="NCBI Taxonomy" id="420089"/>
    <lineage>
        <taxon>Eukaryota</taxon>
        <taxon>Metazoa</taxon>
        <taxon>Ecdysozoa</taxon>
        <taxon>Arthropoda</taxon>
        <taxon>Hexapoda</taxon>
        <taxon>Insecta</taxon>
        <taxon>Pterygota</taxon>
        <taxon>Neoptera</taxon>
        <taxon>Endopterygota</taxon>
        <taxon>Coleoptera</taxon>
        <taxon>Polyphaga</taxon>
        <taxon>Cucujiformia</taxon>
        <taxon>Coccinelloidea</taxon>
        <taxon>Coccinellidae</taxon>
        <taxon>Epilachninae</taxon>
        <taxon>Epilachnini</taxon>
        <taxon>Henosepilachna</taxon>
    </lineage>
</organism>
<protein>
    <recommendedName>
        <fullName evidence="2">PH domain-containing protein</fullName>
    </recommendedName>
</protein>
<dbReference type="InterPro" id="IPR039011">
    <property type="entry name" value="IRS"/>
</dbReference>
<feature type="domain" description="PH" evidence="2">
    <location>
        <begin position="15"/>
        <end position="116"/>
    </location>
</feature>
<gene>
    <name evidence="3" type="ORF">WA026_000208</name>
</gene>
<dbReference type="CDD" id="cd01257">
    <property type="entry name" value="PH_IRS"/>
    <property type="match status" value="1"/>
</dbReference>
<dbReference type="GO" id="GO:0005158">
    <property type="term" value="F:insulin receptor binding"/>
    <property type="evidence" value="ECO:0007669"/>
    <property type="project" value="InterPro"/>
</dbReference>
<dbReference type="SMART" id="SM00233">
    <property type="entry name" value="PH"/>
    <property type="match status" value="1"/>
</dbReference>
<dbReference type="GO" id="GO:0005886">
    <property type="term" value="C:plasma membrane"/>
    <property type="evidence" value="ECO:0007669"/>
    <property type="project" value="TreeGrafter"/>
</dbReference>
<dbReference type="PANTHER" id="PTHR10614:SF13">
    <property type="entry name" value="INSULIN RECEPTOR SUBSTRATE 1"/>
    <property type="match status" value="1"/>
</dbReference>
<dbReference type="GO" id="GO:0008286">
    <property type="term" value="P:insulin receptor signaling pathway"/>
    <property type="evidence" value="ECO:0007669"/>
    <property type="project" value="InterPro"/>
</dbReference>
<dbReference type="GO" id="GO:0005829">
    <property type="term" value="C:cytosol"/>
    <property type="evidence" value="ECO:0007669"/>
    <property type="project" value="TreeGrafter"/>
</dbReference>
<evidence type="ECO:0000313" key="4">
    <source>
        <dbReference type="Proteomes" id="UP001431783"/>
    </source>
</evidence>
<keyword evidence="1" id="KW-0677">Repeat</keyword>
<sequence>MSASGGGSRPYEGYNIVRTGYMKKVKTGRRKWFVLRNETPEAQARLEYYDSEKKYQGGVAPRKVILLKTCFNINQINNSKHKNVIALYTKDECLSLGIEDDAEADAWFKDLLLLQQGVELPEGQVPKPTFGE</sequence>
<dbReference type="Gene3D" id="2.30.29.30">
    <property type="entry name" value="Pleckstrin-homology domain (PH domain)/Phosphotyrosine-binding domain (PTB)"/>
    <property type="match status" value="1"/>
</dbReference>
<reference evidence="3 4" key="1">
    <citation type="submission" date="2023-03" db="EMBL/GenBank/DDBJ databases">
        <title>Genome insight into feeding habits of ladybird beetles.</title>
        <authorList>
            <person name="Li H.-S."/>
            <person name="Huang Y.-H."/>
            <person name="Pang H."/>
        </authorList>
    </citation>
    <scope>NUCLEOTIDE SEQUENCE [LARGE SCALE GENOMIC DNA]</scope>
    <source>
        <strain evidence="3">SYSU_2023b</strain>
        <tissue evidence="3">Whole body</tissue>
    </source>
</reference>
<proteinExistence type="predicted"/>
<name>A0AAW1UZP7_9CUCU</name>
<dbReference type="PANTHER" id="PTHR10614">
    <property type="entry name" value="INSULIN RECEPTOR SUBSTRATE"/>
    <property type="match status" value="1"/>
</dbReference>
<dbReference type="Proteomes" id="UP001431783">
    <property type="component" value="Unassembled WGS sequence"/>
</dbReference>